<keyword evidence="2" id="KW-1185">Reference proteome</keyword>
<proteinExistence type="predicted"/>
<evidence type="ECO:0000313" key="2">
    <source>
        <dbReference type="Proteomes" id="UP001056374"/>
    </source>
</evidence>
<dbReference type="Proteomes" id="UP001056374">
    <property type="component" value="Chromosome"/>
</dbReference>
<sequence length="547" mass="58684">MTGIGVAVCAALLSACADTPGQSERAPAARQFDLLVSQHNGYHYPPFLRYQPAAPEAQSYALRTLSELGRGAGTNVSAERVAPMRGEALSASPLWGRTWLIPLHRSGARSALGTDDVEAVEGLRTKGGWYVDPALGDDGDAARLGATWAALDVLRALGRQGSSATADWLRALAGTPRPLDESAALASALRLLDQPVPTTLTTFDAPRTSDWATLTPGRRTDRLSDTYDYVLIQEAGGRRPDIDRGTWEAVLRGGAPNLSLEHLYQLVHILKAAGSPASVFLPVVERLESDRLDDGTVRDPHAYLGNPDASLFVERLRALAGWPLGDRRLVAALDREERTGTAGEVTERLSRAALRRVATDGGVHEQARHLCVDPEVLPRAVTERNATLWQRTALDCADAGAEIATPEVPPWKLDTPARVVSAATVTIGMTDAGQRDAIPPWITSRALGEWAREPGRFLSVYDYTLVVRAYSLLGGAVDATMRGALGRGVTAYRGCAGLPDLYQVGGGDHACDLKTTWGVWALDRQLDGTMGWVPSRSGESGERAEVR</sequence>
<reference evidence="1" key="1">
    <citation type="submission" date="2022-06" db="EMBL/GenBank/DDBJ databases">
        <title>Complete genome sequence of soil microorganisms Streptomyces sp. Qhu-M197 isolated from Alpine meadows habitats on the Tibetan Plateau.</title>
        <authorList>
            <person name="Zhang B."/>
            <person name="Xiang X."/>
            <person name="Fan J."/>
        </authorList>
    </citation>
    <scope>NUCLEOTIDE SEQUENCE</scope>
    <source>
        <strain evidence="1">Qhu-M197</strain>
    </source>
</reference>
<gene>
    <name evidence="1" type="ORF">NFX46_38415</name>
</gene>
<protein>
    <recommendedName>
        <fullName evidence="3">Lipoprotein</fullName>
    </recommendedName>
</protein>
<organism evidence="1 2">
    <name type="scientific">Streptomyces phaeoluteigriseus</name>
    <dbReference type="NCBI Taxonomy" id="114686"/>
    <lineage>
        <taxon>Bacteria</taxon>
        <taxon>Bacillati</taxon>
        <taxon>Actinomycetota</taxon>
        <taxon>Actinomycetes</taxon>
        <taxon>Kitasatosporales</taxon>
        <taxon>Streptomycetaceae</taxon>
        <taxon>Streptomyces</taxon>
        <taxon>Streptomyces aurantiacus group</taxon>
    </lineage>
</organism>
<accession>A0ABY4ZJD9</accession>
<dbReference type="RefSeq" id="WP_252555870.1">
    <property type="nucleotide sequence ID" value="NZ_CP099468.1"/>
</dbReference>
<dbReference type="EMBL" id="CP099468">
    <property type="protein sequence ID" value="USQ89111.1"/>
    <property type="molecule type" value="Genomic_DNA"/>
</dbReference>
<evidence type="ECO:0008006" key="3">
    <source>
        <dbReference type="Google" id="ProtNLM"/>
    </source>
</evidence>
<name>A0ABY4ZJD9_9ACTN</name>
<evidence type="ECO:0000313" key="1">
    <source>
        <dbReference type="EMBL" id="USQ89111.1"/>
    </source>
</evidence>